<dbReference type="OrthoDB" id="220792at2"/>
<feature type="signal peptide" evidence="5">
    <location>
        <begin position="1"/>
        <end position="29"/>
    </location>
</feature>
<name>A0A518JQ93_9BACT</name>
<feature type="repeat" description="TPR" evidence="3">
    <location>
        <begin position="558"/>
        <end position="591"/>
    </location>
</feature>
<proteinExistence type="predicted"/>
<dbReference type="Proteomes" id="UP000315082">
    <property type="component" value="Chromosome"/>
</dbReference>
<accession>A0A518JQ93</accession>
<evidence type="ECO:0000259" key="6">
    <source>
        <dbReference type="Pfam" id="PF12770"/>
    </source>
</evidence>
<feature type="chain" id="PRO_5022132608" evidence="5">
    <location>
        <begin position="30"/>
        <end position="1421"/>
    </location>
</feature>
<evidence type="ECO:0000313" key="8">
    <source>
        <dbReference type="Proteomes" id="UP000315082"/>
    </source>
</evidence>
<dbReference type="SUPFAM" id="SSF48452">
    <property type="entry name" value="TPR-like"/>
    <property type="match status" value="2"/>
</dbReference>
<feature type="domain" description="CHAT" evidence="6">
    <location>
        <begin position="1077"/>
        <end position="1420"/>
    </location>
</feature>
<dbReference type="InterPro" id="IPR011990">
    <property type="entry name" value="TPR-like_helical_dom_sf"/>
</dbReference>
<reference evidence="7 8" key="1">
    <citation type="submission" date="2019-02" db="EMBL/GenBank/DDBJ databases">
        <title>Deep-cultivation of Planctomycetes and their phenomic and genomic characterization uncovers novel biology.</title>
        <authorList>
            <person name="Wiegand S."/>
            <person name="Jogler M."/>
            <person name="Boedeker C."/>
            <person name="Pinto D."/>
            <person name="Vollmers J."/>
            <person name="Rivas-Marin E."/>
            <person name="Kohn T."/>
            <person name="Peeters S.H."/>
            <person name="Heuer A."/>
            <person name="Rast P."/>
            <person name="Oberbeckmann S."/>
            <person name="Bunk B."/>
            <person name="Jeske O."/>
            <person name="Meyerdierks A."/>
            <person name="Storesund J.E."/>
            <person name="Kallscheuer N."/>
            <person name="Luecker S."/>
            <person name="Lage O.M."/>
            <person name="Pohl T."/>
            <person name="Merkel B.J."/>
            <person name="Hornburger P."/>
            <person name="Mueller R.-W."/>
            <person name="Bruemmer F."/>
            <person name="Labrenz M."/>
            <person name="Spormann A.M."/>
            <person name="Op den Camp H."/>
            <person name="Overmann J."/>
            <person name="Amann R."/>
            <person name="Jetten M.S.M."/>
            <person name="Mascher T."/>
            <person name="Medema M.H."/>
            <person name="Devos D.P."/>
            <person name="Kaster A.-K."/>
            <person name="Ovreas L."/>
            <person name="Rohde M."/>
            <person name="Galperin M.Y."/>
            <person name="Jogler C."/>
        </authorList>
    </citation>
    <scope>NUCLEOTIDE SEQUENCE [LARGE SCALE GENOMIC DNA]</scope>
    <source>
        <strain evidence="7 8">Poly24</strain>
    </source>
</reference>
<dbReference type="SMART" id="SM00028">
    <property type="entry name" value="TPR"/>
    <property type="match status" value="15"/>
</dbReference>
<feature type="region of interest" description="Disordered" evidence="4">
    <location>
        <begin position="1253"/>
        <end position="1275"/>
    </location>
</feature>
<dbReference type="KEGG" id="rcf:Poly24_14140"/>
<feature type="repeat" description="TPR" evidence="3">
    <location>
        <begin position="726"/>
        <end position="759"/>
    </location>
</feature>
<feature type="compositionally biased region" description="Low complexity" evidence="4">
    <location>
        <begin position="1261"/>
        <end position="1272"/>
    </location>
</feature>
<keyword evidence="2 3" id="KW-0802">TPR repeat</keyword>
<evidence type="ECO:0000256" key="3">
    <source>
        <dbReference type="PROSITE-ProRule" id="PRU00339"/>
    </source>
</evidence>
<protein>
    <submittedName>
        <fullName evidence="7">Photosystem I assembly protein Ycf3</fullName>
    </submittedName>
</protein>
<dbReference type="PROSITE" id="PS50005">
    <property type="entry name" value="TPR"/>
    <property type="match status" value="3"/>
</dbReference>
<dbReference type="Pfam" id="PF13424">
    <property type="entry name" value="TPR_12"/>
    <property type="match status" value="7"/>
</dbReference>
<keyword evidence="8" id="KW-1185">Reference proteome</keyword>
<gene>
    <name evidence="7" type="ORF">Poly24_14140</name>
</gene>
<dbReference type="SUPFAM" id="SSF81901">
    <property type="entry name" value="HCP-like"/>
    <property type="match status" value="1"/>
</dbReference>
<keyword evidence="5" id="KW-0732">Signal</keyword>
<dbReference type="RefSeq" id="WP_145092296.1">
    <property type="nucleotide sequence ID" value="NZ_CP036348.1"/>
</dbReference>
<feature type="region of interest" description="Disordered" evidence="4">
    <location>
        <begin position="60"/>
        <end position="113"/>
    </location>
</feature>
<evidence type="ECO:0000256" key="1">
    <source>
        <dbReference type="ARBA" id="ARBA00022737"/>
    </source>
</evidence>
<evidence type="ECO:0000313" key="7">
    <source>
        <dbReference type="EMBL" id="QDV67710.1"/>
    </source>
</evidence>
<feature type="repeat" description="TPR" evidence="3">
    <location>
        <begin position="389"/>
        <end position="422"/>
    </location>
</feature>
<dbReference type="PANTHER" id="PTHR45641">
    <property type="entry name" value="TETRATRICOPEPTIDE REPEAT PROTEIN (AFU_ORTHOLOGUE AFUA_6G03870)"/>
    <property type="match status" value="1"/>
</dbReference>
<dbReference type="InterPro" id="IPR024983">
    <property type="entry name" value="CHAT_dom"/>
</dbReference>
<evidence type="ECO:0000256" key="2">
    <source>
        <dbReference type="ARBA" id="ARBA00022803"/>
    </source>
</evidence>
<dbReference type="InterPro" id="IPR019734">
    <property type="entry name" value="TPR_rpt"/>
</dbReference>
<dbReference type="Pfam" id="PF12770">
    <property type="entry name" value="CHAT"/>
    <property type="match status" value="1"/>
</dbReference>
<dbReference type="EMBL" id="CP036348">
    <property type="protein sequence ID" value="QDV67710.1"/>
    <property type="molecule type" value="Genomic_DNA"/>
</dbReference>
<dbReference type="PANTHER" id="PTHR45641:SF19">
    <property type="entry name" value="NEPHROCYSTIN-3"/>
    <property type="match status" value="1"/>
</dbReference>
<organism evidence="7 8">
    <name type="scientific">Rosistilla carotiformis</name>
    <dbReference type="NCBI Taxonomy" id="2528017"/>
    <lineage>
        <taxon>Bacteria</taxon>
        <taxon>Pseudomonadati</taxon>
        <taxon>Planctomycetota</taxon>
        <taxon>Planctomycetia</taxon>
        <taxon>Pirellulales</taxon>
        <taxon>Pirellulaceae</taxon>
        <taxon>Rosistilla</taxon>
    </lineage>
</organism>
<evidence type="ECO:0000256" key="4">
    <source>
        <dbReference type="SAM" id="MobiDB-lite"/>
    </source>
</evidence>
<sequence length="1421" mass="156848" precursor="true">MNAIFRIVSNGSRPWLFTLVLFSMTPAFAQKTVEEQIAQAEATREKAEAQLKQIEDARKARLERDLGPEQVQNPPSGKMPKPVNPTGSKDDLQTKTKQPANDEANDEANEDQPSIAQLEREVQRCLRQFGVNNETTGFALFELAYAFHMEDNFESARNYYKRALASFGASVGNDQTIVGTTLNNLGQMFHEEEDYESAKNLYLQSLAVYERTADKSLEDVARTLNNLGTVSSALGDYGKAKEYLVKALAHRKRLLGEQDDVTIDTISELGDLACQTEAYGEARRYYDQALSLYRAKGSENSQLAGNILNALGNLSWEENKFSEAFDFYQNATNAYRSSVGEQNADTAIALSNMGDCQRALSRPADALTFFNQALAIRIQLFGEDDVDTAETISLIGQCYGDMSNFSKANEYLLRALNINEKLLGNEDLAVANALNLLASVAQAESRFETAIEWFNRSQRIYRKTIGEQTPEYANGLRELGTIALELDKRDEAKEKIEAALAIYEDVLGEISFDTAITLNRLGNLLSYSFDDFDGARDCHQRALKTMIELYGEEDVDVASTMQDLGLVAYRLDDYSSAIQFFNKAIGIRRKVLGDEHLELARTYTAFSWVKMSLGDYSTARGYLETALKIIRAHSSNDTDDVASTLSAMGQLAMQIGDYSLAEQRFKESLGIYQQFYDSNNTYLAGPLGDLGEVNKRRKQYVAARDYFQQALDIYQLQLGAESSSVAFMLNSIGNVCVEEKDFEQALTHFERSLKISEKAFGLDHSNNVYVLEDMSMAYRALGDFPKARETLDRSRAMLLRTLGPDHPNYASSLMSTAELELMSGGGQAGKSIQESRRIVRRYLASILPTLSSAEQMRFLQETETEQFAKALSFALLDQASERTVLQSIGWLVNGKAIGQEALAEGALLSRPETAEDVRRLRAVRSRLSQLSGAAADPAAEQTRREQIAALESEQQDLQRKIASAGTGLSGQDPWVSPGQLRDNIPSGSVMVQIIQFKPYDFRPESKLETDATRWGTPQYVAWVIPASGEGDVKIVPLGDAVSIDKQVQEVVNETALKDPEISAEQQRIAVQRLAPATKRLSDQILSPLMPYLDEADELILSPDATLWLVPWAALPVGSDFLIDRLDVRYVVSGRELVGRRQNHAGVTAPVIMANPDYDSARERLAAQDVASPLAAPSPMMFAMRSVENIDNVQRLKGTEVEAKLIEPELQRFARQSPQVFLGNQATETQVKASYRPRVLVLSTHGFFFADQESAAGTPQPSASASRSSMQASHGGSVMQNPLLRCGLLFSGCNQRDANADDLLDDGVLTGLEVVGIDLRGTELVVLSACDTGRGDIRCGEGVAGLRQAFQFAGADAVASSLWRIPDEATVPLMQAFFQNLANGKSKSAALCAAQRSMIEHRRNTLGAAHPFYWAAFTLTGR</sequence>
<dbReference type="Gene3D" id="1.25.40.10">
    <property type="entry name" value="Tetratricopeptide repeat domain"/>
    <property type="match status" value="5"/>
</dbReference>
<keyword evidence="1" id="KW-0677">Repeat</keyword>
<evidence type="ECO:0000256" key="5">
    <source>
        <dbReference type="SAM" id="SignalP"/>
    </source>
</evidence>